<reference evidence="1 2" key="1">
    <citation type="submission" date="2018-06" db="EMBL/GenBank/DDBJ databases">
        <authorList>
            <consortium name="Pathogen Informatics"/>
            <person name="Doyle S."/>
        </authorList>
    </citation>
    <scope>NUCLEOTIDE SEQUENCE [LARGE SCALE GENOMIC DNA]</scope>
    <source>
        <strain evidence="1 2">NCTC13184</strain>
    </source>
</reference>
<dbReference type="EMBL" id="UGRU01000001">
    <property type="protein sequence ID" value="SUA48705.1"/>
    <property type="molecule type" value="Genomic_DNA"/>
</dbReference>
<dbReference type="RefSeq" id="WP_128145652.1">
    <property type="nucleotide sequence ID" value="NZ_JAJFOE010000002.1"/>
</dbReference>
<protein>
    <submittedName>
        <fullName evidence="1">Uncharacterized protein</fullName>
    </submittedName>
</protein>
<evidence type="ECO:0000313" key="1">
    <source>
        <dbReference type="EMBL" id="SUA48705.1"/>
    </source>
</evidence>
<dbReference type="Proteomes" id="UP000255082">
    <property type="component" value="Unassembled WGS sequence"/>
</dbReference>
<sequence>MSNEIDSAATDFPPLPSWSGSWWVEDIPDWRYRSSCAAGFGPAHLRAFGALGTDLVIVSERGIGASVTNSAEHIWAAVADDFGNGNGDVPVVLGHWPPGVGVTEVEHLDQLLVIDGTPRWRRIWPVPDTNPNHAENAAWMQAIGHALIAGLSASTRSRDVP</sequence>
<evidence type="ECO:0000313" key="2">
    <source>
        <dbReference type="Proteomes" id="UP000255082"/>
    </source>
</evidence>
<organism evidence="1 2">
    <name type="scientific">Nocardia africana</name>
    <dbReference type="NCBI Taxonomy" id="134964"/>
    <lineage>
        <taxon>Bacteria</taxon>
        <taxon>Bacillati</taxon>
        <taxon>Actinomycetota</taxon>
        <taxon>Actinomycetes</taxon>
        <taxon>Mycobacteriales</taxon>
        <taxon>Nocardiaceae</taxon>
        <taxon>Nocardia</taxon>
    </lineage>
</organism>
<proteinExistence type="predicted"/>
<name>A0A378X7E7_9NOCA</name>
<dbReference type="AlphaFoldDB" id="A0A378X7E7"/>
<gene>
    <name evidence="1" type="ORF">NCTC13184_07260</name>
</gene>
<dbReference type="OrthoDB" id="4233853at2"/>
<accession>A0A378X7E7</accession>